<gene>
    <name evidence="1" type="ORF">CWE13_09515</name>
</gene>
<reference evidence="2" key="1">
    <citation type="journal article" date="2018" name="Front. Microbiol.">
        <title>Genome-Based Analysis Reveals the Taxonomy and Diversity of the Family Idiomarinaceae.</title>
        <authorList>
            <person name="Liu Y."/>
            <person name="Lai Q."/>
            <person name="Shao Z."/>
        </authorList>
    </citation>
    <scope>NUCLEOTIDE SEQUENCE [LARGE SCALE GENOMIC DNA]</scope>
    <source>
        <strain evidence="2">AIS</strain>
    </source>
</reference>
<dbReference type="AlphaFoldDB" id="A0A432WR44"/>
<dbReference type="Proteomes" id="UP000286934">
    <property type="component" value="Unassembled WGS sequence"/>
</dbReference>
<evidence type="ECO:0000313" key="2">
    <source>
        <dbReference type="Proteomes" id="UP000286934"/>
    </source>
</evidence>
<dbReference type="EMBL" id="PIPP01000004">
    <property type="protein sequence ID" value="RUO36231.1"/>
    <property type="molecule type" value="Genomic_DNA"/>
</dbReference>
<sequence length="114" mass="13208">MVSNPDLINNVLKGQHHTEYFFKYENKHNWSIFRNHEGVYYLQYYPGEVDLSDLAGIPDQQWEEAAPESVAYNTKDLATKEAVESFRDLYAIVKEKVYGMDEVLDDIIGGNIPF</sequence>
<organism evidence="1 2">
    <name type="scientific">Aliidiomarina shirensis</name>
    <dbReference type="NCBI Taxonomy" id="1048642"/>
    <lineage>
        <taxon>Bacteria</taxon>
        <taxon>Pseudomonadati</taxon>
        <taxon>Pseudomonadota</taxon>
        <taxon>Gammaproteobacteria</taxon>
        <taxon>Alteromonadales</taxon>
        <taxon>Idiomarinaceae</taxon>
        <taxon>Aliidiomarina</taxon>
    </lineage>
</organism>
<proteinExistence type="predicted"/>
<name>A0A432WR44_9GAMM</name>
<dbReference type="OrthoDB" id="6992686at2"/>
<protein>
    <submittedName>
        <fullName evidence="1">Uncharacterized protein</fullName>
    </submittedName>
</protein>
<accession>A0A432WR44</accession>
<comment type="caution">
    <text evidence="1">The sequence shown here is derived from an EMBL/GenBank/DDBJ whole genome shotgun (WGS) entry which is preliminary data.</text>
</comment>
<keyword evidence="2" id="KW-1185">Reference proteome</keyword>
<evidence type="ECO:0000313" key="1">
    <source>
        <dbReference type="EMBL" id="RUO36231.1"/>
    </source>
</evidence>